<evidence type="ECO:0000313" key="11">
    <source>
        <dbReference type="EMBL" id="HJE89436.1"/>
    </source>
</evidence>
<dbReference type="GO" id="GO:0030170">
    <property type="term" value="F:pyridoxal phosphate binding"/>
    <property type="evidence" value="ECO:0007669"/>
    <property type="project" value="InterPro"/>
</dbReference>
<dbReference type="InterPro" id="IPR015421">
    <property type="entry name" value="PyrdxlP-dep_Trfase_major"/>
</dbReference>
<accession>A0A921JY32</accession>
<dbReference type="Gene3D" id="3.40.640.10">
    <property type="entry name" value="Type I PLP-dependent aspartate aminotransferase-like (Major domain)"/>
    <property type="match status" value="1"/>
</dbReference>
<feature type="domain" description="Aminotransferase class I/classII large" evidence="10">
    <location>
        <begin position="31"/>
        <end position="352"/>
    </location>
</feature>
<comment type="cofactor">
    <cofactor evidence="9">
        <name>pyridoxal 5'-phosphate</name>
        <dbReference type="ChEBI" id="CHEBI:597326"/>
    </cofactor>
</comment>
<evidence type="ECO:0000256" key="4">
    <source>
        <dbReference type="ARBA" id="ARBA00022605"/>
    </source>
</evidence>
<dbReference type="PANTHER" id="PTHR43643:SF6">
    <property type="entry name" value="HISTIDINOL-PHOSPHATE AMINOTRANSFERASE"/>
    <property type="match status" value="1"/>
</dbReference>
<dbReference type="InterPro" id="IPR015422">
    <property type="entry name" value="PyrdxlP-dep_Trfase_small"/>
</dbReference>
<dbReference type="Proteomes" id="UP000776650">
    <property type="component" value="Unassembled WGS sequence"/>
</dbReference>
<comment type="pathway">
    <text evidence="1">Amino-acid biosynthesis; L-histidine biosynthesis; L-histidine from 5-phospho-alpha-D-ribose 1-diphosphate: step 7/9.</text>
</comment>
<dbReference type="SUPFAM" id="SSF53383">
    <property type="entry name" value="PLP-dependent transferases"/>
    <property type="match status" value="1"/>
</dbReference>
<dbReference type="InterPro" id="IPR050106">
    <property type="entry name" value="HistidinolP_aminotransfase"/>
</dbReference>
<comment type="catalytic activity">
    <reaction evidence="8">
        <text>L-histidinol phosphate + 2-oxoglutarate = 3-(imidazol-4-yl)-2-oxopropyl phosphate + L-glutamate</text>
        <dbReference type="Rhea" id="RHEA:23744"/>
        <dbReference type="ChEBI" id="CHEBI:16810"/>
        <dbReference type="ChEBI" id="CHEBI:29985"/>
        <dbReference type="ChEBI" id="CHEBI:57766"/>
        <dbReference type="ChEBI" id="CHEBI:57980"/>
        <dbReference type="EC" id="2.6.1.9"/>
    </reaction>
</comment>
<evidence type="ECO:0000256" key="9">
    <source>
        <dbReference type="RuleBase" id="RU000481"/>
    </source>
</evidence>
<reference evidence="11" key="1">
    <citation type="journal article" date="2021" name="PeerJ">
        <title>Extensive microbial diversity within the chicken gut microbiome revealed by metagenomics and culture.</title>
        <authorList>
            <person name="Gilroy R."/>
            <person name="Ravi A."/>
            <person name="Getino M."/>
            <person name="Pursley I."/>
            <person name="Horton D.L."/>
            <person name="Alikhan N.F."/>
            <person name="Baker D."/>
            <person name="Gharbi K."/>
            <person name="Hall N."/>
            <person name="Watson M."/>
            <person name="Adriaenssens E.M."/>
            <person name="Foster-Nyarko E."/>
            <person name="Jarju S."/>
            <person name="Secka A."/>
            <person name="Antonio M."/>
            <person name="Oren A."/>
            <person name="Chaudhuri R.R."/>
            <person name="La Ragione R."/>
            <person name="Hildebrand F."/>
            <person name="Pallen M.J."/>
        </authorList>
    </citation>
    <scope>NUCLEOTIDE SEQUENCE</scope>
    <source>
        <strain evidence="11">ChiGjej1B1-18357</strain>
    </source>
</reference>
<dbReference type="EMBL" id="DYXM01000006">
    <property type="protein sequence ID" value="HJE89436.1"/>
    <property type="molecule type" value="Genomic_DNA"/>
</dbReference>
<evidence type="ECO:0000256" key="3">
    <source>
        <dbReference type="ARBA" id="ARBA00022576"/>
    </source>
</evidence>
<evidence type="ECO:0000256" key="6">
    <source>
        <dbReference type="ARBA" id="ARBA00022898"/>
    </source>
</evidence>
<keyword evidence="6" id="KW-0663">Pyridoxal phosphate</keyword>
<dbReference type="Pfam" id="PF00155">
    <property type="entry name" value="Aminotran_1_2"/>
    <property type="match status" value="1"/>
</dbReference>
<comment type="similarity">
    <text evidence="2">Belongs to the class-II pyridoxal-phosphate-dependent aminotransferase family. Histidinol-phosphate aminotransferase subfamily.</text>
</comment>
<dbReference type="Gene3D" id="3.90.1150.10">
    <property type="entry name" value="Aspartate Aminotransferase, domain 1"/>
    <property type="match status" value="1"/>
</dbReference>
<reference evidence="11" key="2">
    <citation type="submission" date="2021-09" db="EMBL/GenBank/DDBJ databases">
        <authorList>
            <person name="Gilroy R."/>
        </authorList>
    </citation>
    <scope>NUCLEOTIDE SEQUENCE</scope>
    <source>
        <strain evidence="11">ChiGjej1B1-18357</strain>
    </source>
</reference>
<evidence type="ECO:0000256" key="1">
    <source>
        <dbReference type="ARBA" id="ARBA00005011"/>
    </source>
</evidence>
<dbReference type="RefSeq" id="WP_303910116.1">
    <property type="nucleotide sequence ID" value="NZ_DYXM01000006.1"/>
</dbReference>
<keyword evidence="4" id="KW-0028">Amino-acid biosynthesis</keyword>
<dbReference type="AlphaFoldDB" id="A0A921JY32"/>
<evidence type="ECO:0000256" key="2">
    <source>
        <dbReference type="ARBA" id="ARBA00007970"/>
    </source>
</evidence>
<comment type="similarity">
    <text evidence="9">Belongs to the class-I pyridoxal-phosphate-dependent aminotransferase family.</text>
</comment>
<protein>
    <recommendedName>
        <fullName evidence="9">Aminotransferase</fullName>
        <ecNumber evidence="9">2.6.1.-</ecNumber>
    </recommendedName>
</protein>
<keyword evidence="5 9" id="KW-0808">Transferase</keyword>
<dbReference type="InterPro" id="IPR004839">
    <property type="entry name" value="Aminotransferase_I/II_large"/>
</dbReference>
<evidence type="ECO:0000256" key="7">
    <source>
        <dbReference type="ARBA" id="ARBA00023102"/>
    </source>
</evidence>
<dbReference type="CDD" id="cd00609">
    <property type="entry name" value="AAT_like"/>
    <property type="match status" value="1"/>
</dbReference>
<gene>
    <name evidence="11" type="ORF">K8V11_00305</name>
</gene>
<dbReference type="PROSITE" id="PS00105">
    <property type="entry name" value="AA_TRANSFER_CLASS_1"/>
    <property type="match status" value="1"/>
</dbReference>
<dbReference type="GO" id="GO:0004400">
    <property type="term" value="F:histidinol-phosphate transaminase activity"/>
    <property type="evidence" value="ECO:0007669"/>
    <property type="project" value="UniProtKB-EC"/>
</dbReference>
<evidence type="ECO:0000313" key="12">
    <source>
        <dbReference type="Proteomes" id="UP000776650"/>
    </source>
</evidence>
<keyword evidence="3 9" id="KW-0032">Aminotransferase</keyword>
<evidence type="ECO:0000256" key="5">
    <source>
        <dbReference type="ARBA" id="ARBA00022679"/>
    </source>
</evidence>
<keyword evidence="7" id="KW-0368">Histidine biosynthesis</keyword>
<organism evidence="11 12">
    <name type="scientific">Dietzia timorensis</name>
    <dbReference type="NCBI Taxonomy" id="499555"/>
    <lineage>
        <taxon>Bacteria</taxon>
        <taxon>Bacillati</taxon>
        <taxon>Actinomycetota</taxon>
        <taxon>Actinomycetes</taxon>
        <taxon>Mycobacteriales</taxon>
        <taxon>Dietziaceae</taxon>
        <taxon>Dietzia</taxon>
    </lineage>
</organism>
<sequence>MADTSPAPAAPEFHGDRELFPGCLDFAVNVRAARPPSLMREALIGAIEDIAAYPSANETERVREQIARRHGVTPEEVLLLAGGAEGFALLPALGTASLTCVMPSFTEPLHQGRKANLPVHTITLDAPFDLPAGAALEPNTALVLGNPCNPTSRLYTPAEVLDFGANAEVLVVDEAFMDMTAAGEPASLAGARVSGVVVLRSLTKTWSLAGLRVGYAVGDPRLLDRLASRQGHWHLGTPQLRALEVATSEAGEAWVSSERARMHAERDEMARALAAAGIGIVADPQAPFFLVAAPPGVHTADFHSALVDRGIAVRRCESFPGLSQTEASDGGVGPGYFRLAVRPAEQVERLVAAWRAAEAAVRAGATTR</sequence>
<dbReference type="EC" id="2.6.1.-" evidence="9"/>
<comment type="caution">
    <text evidence="11">The sequence shown here is derived from an EMBL/GenBank/DDBJ whole genome shotgun (WGS) entry which is preliminary data.</text>
</comment>
<dbReference type="InterPro" id="IPR015424">
    <property type="entry name" value="PyrdxlP-dep_Trfase"/>
</dbReference>
<evidence type="ECO:0000256" key="8">
    <source>
        <dbReference type="ARBA" id="ARBA00047481"/>
    </source>
</evidence>
<dbReference type="GO" id="GO:0000105">
    <property type="term" value="P:L-histidine biosynthetic process"/>
    <property type="evidence" value="ECO:0007669"/>
    <property type="project" value="UniProtKB-KW"/>
</dbReference>
<proteinExistence type="inferred from homology"/>
<dbReference type="PANTHER" id="PTHR43643">
    <property type="entry name" value="HISTIDINOL-PHOSPHATE AMINOTRANSFERASE 2"/>
    <property type="match status" value="1"/>
</dbReference>
<dbReference type="InterPro" id="IPR004838">
    <property type="entry name" value="NHTrfase_class1_PyrdxlP-BS"/>
</dbReference>
<name>A0A921JY32_9ACTN</name>
<evidence type="ECO:0000259" key="10">
    <source>
        <dbReference type="Pfam" id="PF00155"/>
    </source>
</evidence>